<gene>
    <name evidence="2" type="ORF">D7Z94_13930</name>
</gene>
<keyword evidence="1" id="KW-1133">Transmembrane helix</keyword>
<dbReference type="Proteomes" id="UP000276603">
    <property type="component" value="Unassembled WGS sequence"/>
</dbReference>
<keyword evidence="3" id="KW-1185">Reference proteome</keyword>
<keyword evidence="1" id="KW-0472">Membrane</keyword>
<name>A0A3B0C4J3_9FLAO</name>
<dbReference type="AlphaFoldDB" id="A0A3B0C4J3"/>
<keyword evidence="1" id="KW-0812">Transmembrane</keyword>
<dbReference type="EMBL" id="RBCJ01000003">
    <property type="protein sequence ID" value="RKN79408.1"/>
    <property type="molecule type" value="Genomic_DNA"/>
</dbReference>
<organism evidence="2 3">
    <name type="scientific">Ulvibacterium marinum</name>
    <dbReference type="NCBI Taxonomy" id="2419782"/>
    <lineage>
        <taxon>Bacteria</taxon>
        <taxon>Pseudomonadati</taxon>
        <taxon>Bacteroidota</taxon>
        <taxon>Flavobacteriia</taxon>
        <taxon>Flavobacteriales</taxon>
        <taxon>Flavobacteriaceae</taxon>
        <taxon>Ulvibacterium</taxon>
    </lineage>
</organism>
<feature type="transmembrane region" description="Helical" evidence="1">
    <location>
        <begin position="111"/>
        <end position="130"/>
    </location>
</feature>
<reference evidence="2 3" key="1">
    <citation type="submission" date="2018-10" db="EMBL/GenBank/DDBJ databases">
        <title>Ulvibacterium marinum gen. nov., sp. nov., a novel marine bacterium of the family Flavobacteriaceae, isolated from a culture of the green alga Ulva prolifera.</title>
        <authorList>
            <person name="Zhang Z."/>
        </authorList>
    </citation>
    <scope>NUCLEOTIDE SEQUENCE [LARGE SCALE GENOMIC DNA]</scope>
    <source>
        <strain evidence="2 3">CCMM003</strain>
    </source>
</reference>
<evidence type="ECO:0000313" key="3">
    <source>
        <dbReference type="Proteomes" id="UP000276603"/>
    </source>
</evidence>
<accession>A0A3B0C4J3</accession>
<sequence length="428" mass="48681">MGAFFLNLYMMKTEQQHIDLCKKLIEQRFSFGNGQGPTQKDLEVLSEHILEKTGVSISLSTLKRLWKNKYKQKPQLATLNALAVLLDYLDWQDFKRANSKQRMLIGPILKWTVPAILLTIILVLVFGSSFRFEQQQGKYRPPEITGPVKFEATKTVTKGIPNTVIFTYDVSNVVADSFYIQQSWNPDTKTSIDPKGSALASIYYESGYHRARLMANDSVIAERPVHVLSDDWEPHIYSSKASTPIDFSDESFIANGRLHLDSHLLTKRNIDRTKKFHSRISNSRVFDVHSDNFSLYSRIKVDGVRDVLCPWMAVIIVTEENIFSVALQDKGCEKYTGYKLGEISKGGNDNDLSLLGRDVRDWQDLEVRVRGKNASIHLNGELTYNEVFKEDLGKIVGLVYTFDGTGSIDLVRLMDGDGQSVFEDNFQR</sequence>
<protein>
    <submittedName>
        <fullName evidence="2">Uncharacterized protein</fullName>
    </submittedName>
</protein>
<evidence type="ECO:0000256" key="1">
    <source>
        <dbReference type="SAM" id="Phobius"/>
    </source>
</evidence>
<comment type="caution">
    <text evidence="2">The sequence shown here is derived from an EMBL/GenBank/DDBJ whole genome shotgun (WGS) entry which is preliminary data.</text>
</comment>
<evidence type="ECO:0000313" key="2">
    <source>
        <dbReference type="EMBL" id="RKN79408.1"/>
    </source>
</evidence>
<proteinExistence type="predicted"/>